<gene>
    <name evidence="3" type="ORF">TSUD_412270</name>
</gene>
<accession>A0A2Z6P480</accession>
<dbReference type="Pfam" id="PF13966">
    <property type="entry name" value="zf-RVT"/>
    <property type="match status" value="1"/>
</dbReference>
<dbReference type="PANTHER" id="PTHR46890:SF48">
    <property type="entry name" value="RNA-DIRECTED DNA POLYMERASE"/>
    <property type="match status" value="1"/>
</dbReference>
<evidence type="ECO:0000313" key="3">
    <source>
        <dbReference type="EMBL" id="GAU51221.1"/>
    </source>
</evidence>
<proteinExistence type="predicted"/>
<dbReference type="PANTHER" id="PTHR46890">
    <property type="entry name" value="NON-LTR RETROLELEMENT REVERSE TRANSCRIPTASE-LIKE PROTEIN-RELATED"/>
    <property type="match status" value="1"/>
</dbReference>
<dbReference type="InterPro" id="IPR052343">
    <property type="entry name" value="Retrotransposon-Effector_Assoc"/>
</dbReference>
<evidence type="ECO:0008006" key="5">
    <source>
        <dbReference type="Google" id="ProtNLM"/>
    </source>
</evidence>
<feature type="domain" description="Reverse transcriptase zinc-binding" evidence="2">
    <location>
        <begin position="462"/>
        <end position="550"/>
    </location>
</feature>
<name>A0A2Z6P480_TRISU</name>
<dbReference type="EMBL" id="DF975025">
    <property type="protein sequence ID" value="GAU51221.1"/>
    <property type="molecule type" value="Genomic_DNA"/>
</dbReference>
<dbReference type="InterPro" id="IPR000477">
    <property type="entry name" value="RT_dom"/>
</dbReference>
<dbReference type="InterPro" id="IPR043502">
    <property type="entry name" value="DNA/RNA_pol_sf"/>
</dbReference>
<dbReference type="OrthoDB" id="1088220at2759"/>
<dbReference type="AlphaFoldDB" id="A0A2Z6P480"/>
<reference evidence="4" key="1">
    <citation type="journal article" date="2017" name="Front. Plant Sci.">
        <title>Climate Clever Clovers: New Paradigm to Reduce the Environmental Footprint of Ruminants by Breeding Low Methanogenic Forages Utilizing Haplotype Variation.</title>
        <authorList>
            <person name="Kaur P."/>
            <person name="Appels R."/>
            <person name="Bayer P.E."/>
            <person name="Keeble-Gagnere G."/>
            <person name="Wang J."/>
            <person name="Hirakawa H."/>
            <person name="Shirasawa K."/>
            <person name="Vercoe P."/>
            <person name="Stefanova K."/>
            <person name="Durmic Z."/>
            <person name="Nichols P."/>
            <person name="Revell C."/>
            <person name="Isobe S.N."/>
            <person name="Edwards D."/>
            <person name="Erskine W."/>
        </authorList>
    </citation>
    <scope>NUCLEOTIDE SEQUENCE [LARGE SCALE GENOMIC DNA]</scope>
    <source>
        <strain evidence="4">cv. Daliak</strain>
    </source>
</reference>
<dbReference type="SUPFAM" id="SSF56672">
    <property type="entry name" value="DNA/RNA polymerases"/>
    <property type="match status" value="1"/>
</dbReference>
<evidence type="ECO:0000259" key="1">
    <source>
        <dbReference type="Pfam" id="PF00078"/>
    </source>
</evidence>
<organism evidence="3 4">
    <name type="scientific">Trifolium subterraneum</name>
    <name type="common">Subterranean clover</name>
    <dbReference type="NCBI Taxonomy" id="3900"/>
    <lineage>
        <taxon>Eukaryota</taxon>
        <taxon>Viridiplantae</taxon>
        <taxon>Streptophyta</taxon>
        <taxon>Embryophyta</taxon>
        <taxon>Tracheophyta</taxon>
        <taxon>Spermatophyta</taxon>
        <taxon>Magnoliopsida</taxon>
        <taxon>eudicotyledons</taxon>
        <taxon>Gunneridae</taxon>
        <taxon>Pentapetalae</taxon>
        <taxon>rosids</taxon>
        <taxon>fabids</taxon>
        <taxon>Fabales</taxon>
        <taxon>Fabaceae</taxon>
        <taxon>Papilionoideae</taxon>
        <taxon>50 kb inversion clade</taxon>
        <taxon>NPAAA clade</taxon>
        <taxon>Hologalegina</taxon>
        <taxon>IRL clade</taxon>
        <taxon>Trifolieae</taxon>
        <taxon>Trifolium</taxon>
    </lineage>
</organism>
<keyword evidence="4" id="KW-1185">Reference proteome</keyword>
<dbReference type="Pfam" id="PF00078">
    <property type="entry name" value="RVT_1"/>
    <property type="match status" value="1"/>
</dbReference>
<sequence>MWWSQRSRALWLTHGDKNTKFFHQKASQRRRKNKIECIKDSMDNSHYDQEDIQSIFISHFQQLFSSQTTTNVAETVQVVHNRLDQEMHDFLKKDFTTEEVFLAIKDMKSLAAPGPDGLPARFYHTYWDIVGKDITKEVLQVLNHGGNPQPYNTTHICLIPKINKPIYPSDFRPISLCNVTLKIITKAIENRIKTILPTIISPNQSAFVPGRLITDNTIIANEIFHYLTQMTRKIAQQSKLIHGIKVAPGAPEITHLFFADDSLMFCRATKEETIQIRSIITQYQQASGRGTLIKAVAQAIPTYLMSTFLIPKGLCDQMESMMSRFWWGSNVDKRKIHWVSWKKTCKQKKTRGMGFRDLRAFNEALLAKQGWRIIIGNGENINIWEDRWINPQEGNTIWTTKPGNTNLKLVRNLIDSTNHQWNAQLVEQTFIPIEANQIKQIPLSSSMEEDIVCWQGTKNGIYTVRSGYNAQMEWEAKHFGQPQPSNYLEGASTWEKLWKIKAPPKQLHLLWRILHNDIPVKSNLLTKGILCDSICPRCNTSPETIDHTFCCTLNFAYFFITYIVFCYIIL</sequence>
<feature type="domain" description="Reverse transcriptase" evidence="1">
    <location>
        <begin position="162"/>
        <end position="221"/>
    </location>
</feature>
<dbReference type="InterPro" id="IPR026960">
    <property type="entry name" value="RVT-Znf"/>
</dbReference>
<protein>
    <recommendedName>
        <fullName evidence="5">Reverse transcriptase domain-containing protein</fullName>
    </recommendedName>
</protein>
<evidence type="ECO:0000313" key="4">
    <source>
        <dbReference type="Proteomes" id="UP000242715"/>
    </source>
</evidence>
<dbReference type="Proteomes" id="UP000242715">
    <property type="component" value="Unassembled WGS sequence"/>
</dbReference>
<evidence type="ECO:0000259" key="2">
    <source>
        <dbReference type="Pfam" id="PF13966"/>
    </source>
</evidence>